<organism evidence="7 8">
    <name type="scientific">Diplodia seriata</name>
    <dbReference type="NCBI Taxonomy" id="420778"/>
    <lineage>
        <taxon>Eukaryota</taxon>
        <taxon>Fungi</taxon>
        <taxon>Dikarya</taxon>
        <taxon>Ascomycota</taxon>
        <taxon>Pezizomycotina</taxon>
        <taxon>Dothideomycetes</taxon>
        <taxon>Dothideomycetes incertae sedis</taxon>
        <taxon>Botryosphaeriales</taxon>
        <taxon>Botryosphaeriaceae</taxon>
        <taxon>Diplodia</taxon>
    </lineage>
</organism>
<comment type="caution">
    <text evidence="7">The sequence shown here is derived from an EMBL/GenBank/DDBJ whole genome shotgun (WGS) entry which is preliminary data.</text>
</comment>
<evidence type="ECO:0000259" key="6">
    <source>
        <dbReference type="Pfam" id="PF00248"/>
    </source>
</evidence>
<name>A0A1S8BCA9_9PEZI</name>
<reference evidence="7 8" key="1">
    <citation type="submission" date="2017-01" db="EMBL/GenBank/DDBJ databases">
        <title>Draft genome sequence of Diplodia seriata F98.1, a fungal species involved in grapevine trunk diseases.</title>
        <authorList>
            <person name="Robert-Siegwald G."/>
            <person name="Vallet J."/>
            <person name="Abou-Mansour E."/>
            <person name="Xu J."/>
            <person name="Rey P."/>
            <person name="Bertsch C."/>
            <person name="Rego C."/>
            <person name="Larignon P."/>
            <person name="Fontaine F."/>
            <person name="Lebrun M.-H."/>
        </authorList>
    </citation>
    <scope>NUCLEOTIDE SEQUENCE [LARGE SCALE GENOMIC DNA]</scope>
    <source>
        <strain evidence="7 8">F98.1</strain>
    </source>
</reference>
<accession>A0A1S8BCA9</accession>
<comment type="similarity">
    <text evidence="1">Belongs to the aldo/keto reductase family.</text>
</comment>
<dbReference type="STRING" id="420778.A0A1S8BCA9"/>
<keyword evidence="2" id="KW-0521">NADP</keyword>
<sequence>MSVTFSNAARRCWQPRRLGARVSSRAVSQKTYTLNTGAQMPAIGFGTFQDKDKQESAVYHALNAGFRHIDTAYAFRTESAVRNAMRKAGVRREDVFLTTKLWCTCFHPDDVETALDRSLRFLGTDYVDLFLMHYPCAWKRDATRIFPKMKKHGSRPMGDTKYIDTWKTMETLPKDKVRAIGVSNFSRGEVQTLLDEGSVVPAVHQMELHPYLQQTSFADWHRAQGIHVTQFSPLGNTNPYYRSIWWATGKAAGARLIIYDPVLVDVGWKHGKSAAQVALAWGLANGRSVLSKSVDETRIRENLDSDFALDGEDVARIATLDRALRFNDPSAAFGWNLYSDLKGSGRSRKASRPAWRPSCAP</sequence>
<feature type="site" description="Lowers pKa of active site Tyr" evidence="5">
    <location>
        <position position="100"/>
    </location>
</feature>
<protein>
    <submittedName>
        <fullName evidence="7">Aldehyde reductase 1</fullName>
    </submittedName>
</protein>
<keyword evidence="3" id="KW-0560">Oxidoreductase</keyword>
<evidence type="ECO:0000256" key="3">
    <source>
        <dbReference type="ARBA" id="ARBA00023002"/>
    </source>
</evidence>
<dbReference type="Pfam" id="PF00248">
    <property type="entry name" value="Aldo_ket_red"/>
    <property type="match status" value="1"/>
</dbReference>
<dbReference type="EMBL" id="MSZU01000086">
    <property type="protein sequence ID" value="OMP85140.1"/>
    <property type="molecule type" value="Genomic_DNA"/>
</dbReference>
<dbReference type="Gene3D" id="3.20.20.100">
    <property type="entry name" value="NADP-dependent oxidoreductase domain"/>
    <property type="match status" value="1"/>
</dbReference>
<evidence type="ECO:0000256" key="5">
    <source>
        <dbReference type="PIRSR" id="PIRSR000097-3"/>
    </source>
</evidence>
<dbReference type="InterPro" id="IPR023210">
    <property type="entry name" value="NADP_OxRdtase_dom"/>
</dbReference>
<dbReference type="PANTHER" id="PTHR43827:SF3">
    <property type="entry name" value="NADP-DEPENDENT OXIDOREDUCTASE DOMAIN-CONTAINING PROTEIN"/>
    <property type="match status" value="1"/>
</dbReference>
<proteinExistence type="inferred from homology"/>
<dbReference type="CDD" id="cd19071">
    <property type="entry name" value="AKR_AKR1-5-like"/>
    <property type="match status" value="1"/>
</dbReference>
<dbReference type="InterPro" id="IPR036812">
    <property type="entry name" value="NAD(P)_OxRdtase_dom_sf"/>
</dbReference>
<feature type="binding site" evidence="4">
    <location>
        <position position="133"/>
    </location>
    <ligand>
        <name>substrate</name>
    </ligand>
</feature>
<evidence type="ECO:0000256" key="1">
    <source>
        <dbReference type="ARBA" id="ARBA00007905"/>
    </source>
</evidence>
<dbReference type="PIRSF" id="PIRSF000097">
    <property type="entry name" value="AKR"/>
    <property type="match status" value="1"/>
</dbReference>
<dbReference type="PANTHER" id="PTHR43827">
    <property type="entry name" value="2,5-DIKETO-D-GLUCONIC ACID REDUCTASE"/>
    <property type="match status" value="1"/>
</dbReference>
<evidence type="ECO:0000256" key="2">
    <source>
        <dbReference type="ARBA" id="ARBA00022857"/>
    </source>
</evidence>
<dbReference type="GO" id="GO:0016616">
    <property type="term" value="F:oxidoreductase activity, acting on the CH-OH group of donors, NAD or NADP as acceptor"/>
    <property type="evidence" value="ECO:0007669"/>
    <property type="project" value="UniProtKB-ARBA"/>
</dbReference>
<evidence type="ECO:0000313" key="8">
    <source>
        <dbReference type="Proteomes" id="UP000190776"/>
    </source>
</evidence>
<dbReference type="InterPro" id="IPR020471">
    <property type="entry name" value="AKR"/>
</dbReference>
<dbReference type="OrthoDB" id="416253at2759"/>
<dbReference type="SUPFAM" id="SSF51430">
    <property type="entry name" value="NAD(P)-linked oxidoreductase"/>
    <property type="match status" value="1"/>
</dbReference>
<evidence type="ECO:0000256" key="4">
    <source>
        <dbReference type="PIRSR" id="PIRSR000097-2"/>
    </source>
</evidence>
<dbReference type="Proteomes" id="UP000190776">
    <property type="component" value="Unassembled WGS sequence"/>
</dbReference>
<evidence type="ECO:0000313" key="7">
    <source>
        <dbReference type="EMBL" id="OMP85140.1"/>
    </source>
</evidence>
<dbReference type="AlphaFoldDB" id="A0A1S8BCA9"/>
<feature type="domain" description="NADP-dependent oxidoreductase" evidence="6">
    <location>
        <begin position="46"/>
        <end position="320"/>
    </location>
</feature>
<gene>
    <name evidence="7" type="ORF">BK809_0000894</name>
</gene>
<dbReference type="PRINTS" id="PR00069">
    <property type="entry name" value="ALDKETRDTASE"/>
</dbReference>